<gene>
    <name evidence="3" type="ORF">AAG747_25470</name>
</gene>
<feature type="signal peptide" evidence="1">
    <location>
        <begin position="1"/>
        <end position="21"/>
    </location>
</feature>
<comment type="caution">
    <text evidence="3">The sequence shown here is derived from an EMBL/GenBank/DDBJ whole genome shotgun (WGS) entry which is preliminary data.</text>
</comment>
<dbReference type="EMBL" id="JBDKWZ010000021">
    <property type="protein sequence ID" value="MEN7551293.1"/>
    <property type="molecule type" value="Genomic_DNA"/>
</dbReference>
<evidence type="ECO:0000313" key="4">
    <source>
        <dbReference type="Proteomes" id="UP001403385"/>
    </source>
</evidence>
<dbReference type="RefSeq" id="WP_346824074.1">
    <property type="nucleotide sequence ID" value="NZ_JBDKWZ010000021.1"/>
</dbReference>
<keyword evidence="4" id="KW-1185">Reference proteome</keyword>
<dbReference type="Pfam" id="PF19783">
    <property type="entry name" value="DUF6268"/>
    <property type="match status" value="1"/>
</dbReference>
<proteinExistence type="predicted"/>
<dbReference type="AlphaFoldDB" id="A0AAW9SFM1"/>
<evidence type="ECO:0000259" key="2">
    <source>
        <dbReference type="Pfam" id="PF19783"/>
    </source>
</evidence>
<evidence type="ECO:0000256" key="1">
    <source>
        <dbReference type="SAM" id="SignalP"/>
    </source>
</evidence>
<name>A0AAW9SFM1_9BACT</name>
<dbReference type="InterPro" id="IPR046235">
    <property type="entry name" value="DUF6268"/>
</dbReference>
<reference evidence="3 4" key="1">
    <citation type="submission" date="2024-04" db="EMBL/GenBank/DDBJ databases">
        <title>Novel genus in family Flammeovirgaceae.</title>
        <authorList>
            <person name="Nguyen T.H."/>
            <person name="Vuong T.Q."/>
            <person name="Le H."/>
            <person name="Kim S.-G."/>
        </authorList>
    </citation>
    <scope>NUCLEOTIDE SEQUENCE [LARGE SCALE GENOMIC DNA]</scope>
    <source>
        <strain evidence="3 4">JCM 23209</strain>
    </source>
</reference>
<keyword evidence="1" id="KW-0732">Signal</keyword>
<organism evidence="3 4">
    <name type="scientific">Rapidithrix thailandica</name>
    <dbReference type="NCBI Taxonomy" id="413964"/>
    <lineage>
        <taxon>Bacteria</taxon>
        <taxon>Pseudomonadati</taxon>
        <taxon>Bacteroidota</taxon>
        <taxon>Cytophagia</taxon>
        <taxon>Cytophagales</taxon>
        <taxon>Flammeovirgaceae</taxon>
        <taxon>Rapidithrix</taxon>
    </lineage>
</organism>
<evidence type="ECO:0000313" key="3">
    <source>
        <dbReference type="EMBL" id="MEN7551293.1"/>
    </source>
</evidence>
<dbReference type="Proteomes" id="UP001403385">
    <property type="component" value="Unassembled WGS sequence"/>
</dbReference>
<accession>A0AAW9SFM1</accession>
<sequence length="311" mass="34597">MKKALFSFIVLGMMLSLESTAQIQLKTTYIGTSKFKDEKDEYTGGKGEARIYQGGINIPVSMKLNEENRPTAWMVGLSGLYASLENTGTFEEALLSDIYNAQVAVSHLRPLNTKWSLLVSLGVGVYTDDLATMGADNLLGQGGVIFIRHLKPNLEIGGGAALSSIFGYPMIFPAFYFNWKTNGRFLAKISVMNTMELSVGMKLNKLFYLHLVGEMNGMMALVEKNGEDVIFSHRYTVFGLQPEIKLGNALSIPITVGVTGDRYAYYQEKSLKDFFNDDPQENPHFRFAPYASVALKYTFQKKPPQGQNLTK</sequence>
<feature type="chain" id="PRO_5043353734" evidence="1">
    <location>
        <begin position="22"/>
        <end position="311"/>
    </location>
</feature>
<feature type="domain" description="DUF6268" evidence="2">
    <location>
        <begin position="19"/>
        <end position="297"/>
    </location>
</feature>
<protein>
    <submittedName>
        <fullName evidence="3">DUF6268 family outer membrane beta-barrel protein</fullName>
    </submittedName>
</protein>